<dbReference type="Pfam" id="PF14518">
    <property type="entry name" value="Haem_oxygenas_2"/>
    <property type="match status" value="1"/>
</dbReference>
<dbReference type="Gene3D" id="1.20.910.10">
    <property type="entry name" value="Heme oxygenase-like"/>
    <property type="match status" value="1"/>
</dbReference>
<gene>
    <name evidence="1" type="ORF">GJA_2500</name>
</gene>
<dbReference type="SMART" id="SM01236">
    <property type="entry name" value="Haem_oxygenase_2"/>
    <property type="match status" value="1"/>
</dbReference>
<evidence type="ECO:0008006" key="3">
    <source>
        <dbReference type="Google" id="ProtNLM"/>
    </source>
</evidence>
<dbReference type="eggNOG" id="ENOG502Z9M7">
    <property type="taxonomic scope" value="Bacteria"/>
</dbReference>
<dbReference type="Proteomes" id="UP000027604">
    <property type="component" value="Chromosome I"/>
</dbReference>
<dbReference type="OrthoDB" id="6635957at2"/>
<sequence>MLTMNMVDTDMKVQECPGRRLAESNDMGPTATDAATCVMLLQAERDYAGALEAAHACLSRMEHAHQYMAARSTSAPEVLQAWIDRLLAFIPDVKAGVELTHGDVEGARFVLTQYAPQGLLAGCVLQNIAHAGNCHETVALLGHRVHAWQAGEGDHARHHAVCYRRLLEQAGIYLPEISSERLASQVDMLAASWSLPAYRLSLAMFPARRQAEAIGAALFEVALGVPACIADAERALSTSLYSSVRATPRRNEALNFLRQAVEAIVGPAGTASPHADQVARGFMQSLQIWRQWCVAVHAEMHGNLRSARQAMVRMVAEKGRFAVGYHSRIKMQGQPFDELVVRDPVAFVEALGHSRWIRPGKPESSLLLTRLIAFGGPMFRIFSDAEIGVITRWITEMAEPAPCHGGSPVQRATPGLISPAPPQRPFVGAKYRPEARARALYHQLLNIEEFPQAHQEALRYALVWLGRCAGRRGCDAAPPPSYTQTAFRQWFESRALRQVAAYTLTDGAVGKSREEVVDEAVQICPMILADGAWIQRWTHAGLADTPVGALLYKIFSDEIGNGVEEYNHPNIYRDLMREMGVALPDFRSSEFSSLPIFDNDAFLVPAFWLSISLFPRRFLPETLGLNLAMELSGVGGAYRTASAELRHYGFSTLFVDLHNTIDNVSSGHSAMAAEAIELYMDSHVCSATPESIDRHWRRIRTGFLALSPPKAGWREWFAPPLYVV</sequence>
<dbReference type="AlphaFoldDB" id="W0V5H1"/>
<dbReference type="PATRIC" id="fig|1349767.4.peg.4239"/>
<protein>
    <recommendedName>
        <fullName evidence="3">Iron-containing redox enzyme family protein</fullName>
    </recommendedName>
</protein>
<accession>W0V5H1</accession>
<dbReference type="STRING" id="1349767.GJA_2500"/>
<proteinExistence type="predicted"/>
<dbReference type="HOGENOM" id="CLU_023241_0_0_4"/>
<evidence type="ECO:0000313" key="1">
    <source>
        <dbReference type="EMBL" id="CDG83131.1"/>
    </source>
</evidence>
<keyword evidence="2" id="KW-1185">Reference proteome</keyword>
<reference evidence="1 2" key="1">
    <citation type="journal article" date="2015" name="Genome Announc.">
        <title>Genome Sequence of Mushroom Soft-Rot Pathogen Janthinobacterium agaricidamnosum.</title>
        <authorList>
            <person name="Graupner K."/>
            <person name="Lackner G."/>
            <person name="Hertweck C."/>
        </authorList>
    </citation>
    <scope>NUCLEOTIDE SEQUENCE [LARGE SCALE GENOMIC DNA]</scope>
    <source>
        <strain evidence="2">NBRC 102515 / DSM 9628</strain>
    </source>
</reference>
<name>W0V5H1_9BURK</name>
<dbReference type="InterPro" id="IPR016084">
    <property type="entry name" value="Haem_Oase-like_multi-hlx"/>
</dbReference>
<organism evidence="1 2">
    <name type="scientific">Janthinobacterium agaricidamnosum NBRC 102515 = DSM 9628</name>
    <dbReference type="NCBI Taxonomy" id="1349767"/>
    <lineage>
        <taxon>Bacteria</taxon>
        <taxon>Pseudomonadati</taxon>
        <taxon>Pseudomonadota</taxon>
        <taxon>Betaproteobacteria</taxon>
        <taxon>Burkholderiales</taxon>
        <taxon>Oxalobacteraceae</taxon>
        <taxon>Janthinobacterium</taxon>
    </lineage>
</organism>
<dbReference type="EMBL" id="HG322949">
    <property type="protein sequence ID" value="CDG83131.1"/>
    <property type="molecule type" value="Genomic_DNA"/>
</dbReference>
<dbReference type="RefSeq" id="WP_051780698.1">
    <property type="nucleotide sequence ID" value="NZ_BCTH01000083.1"/>
</dbReference>
<evidence type="ECO:0000313" key="2">
    <source>
        <dbReference type="Proteomes" id="UP000027604"/>
    </source>
</evidence>
<dbReference type="KEGG" id="jag:GJA_2500"/>